<dbReference type="EMBL" id="JBHTGL010000008">
    <property type="protein sequence ID" value="MFD0625281.1"/>
    <property type="molecule type" value="Genomic_DNA"/>
</dbReference>
<protein>
    <submittedName>
        <fullName evidence="2">Uncharacterized protein</fullName>
    </submittedName>
</protein>
<dbReference type="Proteomes" id="UP001596915">
    <property type="component" value="Unassembled WGS sequence"/>
</dbReference>
<sequence>MAATGLALATLTTLALGASPAGAADVVTCGTVHVADPTDGRQVKLAGTGCFHSYGDKFTLTDENSDSYHVEIWWQTGYGRTGICRNIDKAGSTVTCNYDMREGETLLFEVHAMNDGVSIMAGPRKNVII</sequence>
<gene>
    <name evidence="2" type="ORF">ACFQ2K_23565</name>
</gene>
<evidence type="ECO:0000256" key="1">
    <source>
        <dbReference type="SAM" id="SignalP"/>
    </source>
</evidence>
<evidence type="ECO:0000313" key="2">
    <source>
        <dbReference type="EMBL" id="MFD0625281.1"/>
    </source>
</evidence>
<name>A0ABW2WX99_9ACTN</name>
<keyword evidence="3" id="KW-1185">Reference proteome</keyword>
<accession>A0ABW2WX99</accession>
<evidence type="ECO:0000313" key="3">
    <source>
        <dbReference type="Proteomes" id="UP001596915"/>
    </source>
</evidence>
<proteinExistence type="predicted"/>
<organism evidence="2 3">
    <name type="scientific">Streptomyces sanglieri</name>
    <dbReference type="NCBI Taxonomy" id="193460"/>
    <lineage>
        <taxon>Bacteria</taxon>
        <taxon>Bacillati</taxon>
        <taxon>Actinomycetota</taxon>
        <taxon>Actinomycetes</taxon>
        <taxon>Kitasatosporales</taxon>
        <taxon>Streptomycetaceae</taxon>
        <taxon>Streptomyces</taxon>
    </lineage>
</organism>
<feature type="chain" id="PRO_5046636128" evidence="1">
    <location>
        <begin position="24"/>
        <end position="129"/>
    </location>
</feature>
<comment type="caution">
    <text evidence="2">The sequence shown here is derived from an EMBL/GenBank/DDBJ whole genome shotgun (WGS) entry which is preliminary data.</text>
</comment>
<feature type="signal peptide" evidence="1">
    <location>
        <begin position="1"/>
        <end position="23"/>
    </location>
</feature>
<keyword evidence="1" id="KW-0732">Signal</keyword>
<reference evidence="3" key="1">
    <citation type="journal article" date="2019" name="Int. J. Syst. Evol. Microbiol.">
        <title>The Global Catalogue of Microorganisms (GCM) 10K type strain sequencing project: providing services to taxonomists for standard genome sequencing and annotation.</title>
        <authorList>
            <consortium name="The Broad Institute Genomics Platform"/>
            <consortium name="The Broad Institute Genome Sequencing Center for Infectious Disease"/>
            <person name="Wu L."/>
            <person name="Ma J."/>
        </authorList>
    </citation>
    <scope>NUCLEOTIDE SEQUENCE [LARGE SCALE GENOMIC DNA]</scope>
    <source>
        <strain evidence="3">JCM 12607</strain>
    </source>
</reference>